<protein>
    <recommendedName>
        <fullName evidence="3">Secreted protein</fullName>
    </recommendedName>
</protein>
<dbReference type="Proteomes" id="UP001610818">
    <property type="component" value="Unassembled WGS sequence"/>
</dbReference>
<organism evidence="1 2">
    <name type="scientific">Streptomyces longisporoflavus</name>
    <dbReference type="NCBI Taxonomy" id="28044"/>
    <lineage>
        <taxon>Bacteria</taxon>
        <taxon>Bacillati</taxon>
        <taxon>Actinomycetota</taxon>
        <taxon>Actinomycetes</taxon>
        <taxon>Kitasatosporales</taxon>
        <taxon>Streptomycetaceae</taxon>
        <taxon>Streptomyces</taxon>
    </lineage>
</organism>
<dbReference type="EMBL" id="JBIRGQ010000012">
    <property type="protein sequence ID" value="MFH8551506.1"/>
    <property type="molecule type" value="Genomic_DNA"/>
</dbReference>
<gene>
    <name evidence="1" type="ORF">ACH4F9_41660</name>
</gene>
<name>A0ABW7R7G5_9ACTN</name>
<evidence type="ECO:0000313" key="2">
    <source>
        <dbReference type="Proteomes" id="UP001610818"/>
    </source>
</evidence>
<accession>A0ABW7R7G5</accession>
<comment type="caution">
    <text evidence="1">The sequence shown here is derived from an EMBL/GenBank/DDBJ whole genome shotgun (WGS) entry which is preliminary data.</text>
</comment>
<dbReference type="RefSeq" id="WP_397718462.1">
    <property type="nucleotide sequence ID" value="NZ_JBIRGN010000012.1"/>
</dbReference>
<evidence type="ECO:0008006" key="3">
    <source>
        <dbReference type="Google" id="ProtNLM"/>
    </source>
</evidence>
<keyword evidence="2" id="KW-1185">Reference proteome</keyword>
<sequence>MISTRRKLALVAAGLTVLTSVLWGAYRLTEAAETASAGEAVTLYDTRDARQVAGTADDVFAGTVVDRTGQRDIAGVFSDLYEVRVDRSFKGGLHGTLTVSYEQGAKPLSAGESYVFATGRVPDKRTHAILLETSPAPFTSLTAPIGSRAAGAVTAGQTVAEYWTWAVDHEVDLSSGR</sequence>
<reference evidence="1 2" key="1">
    <citation type="submission" date="2024-10" db="EMBL/GenBank/DDBJ databases">
        <title>The Natural Products Discovery Center: Release of the First 8490 Sequenced Strains for Exploring Actinobacteria Biosynthetic Diversity.</title>
        <authorList>
            <person name="Kalkreuter E."/>
            <person name="Kautsar S.A."/>
            <person name="Yang D."/>
            <person name="Bader C.D."/>
            <person name="Teijaro C.N."/>
            <person name="Fluegel L."/>
            <person name="Davis C.M."/>
            <person name="Simpson J.R."/>
            <person name="Lauterbach L."/>
            <person name="Steele A.D."/>
            <person name="Gui C."/>
            <person name="Meng S."/>
            <person name="Li G."/>
            <person name="Viehrig K."/>
            <person name="Ye F."/>
            <person name="Su P."/>
            <person name="Kiefer A.F."/>
            <person name="Nichols A."/>
            <person name="Cepeda A.J."/>
            <person name="Yan W."/>
            <person name="Fan B."/>
            <person name="Jiang Y."/>
            <person name="Adhikari A."/>
            <person name="Zheng C.-J."/>
            <person name="Schuster L."/>
            <person name="Cowan T.M."/>
            <person name="Smanski M.J."/>
            <person name="Chevrette M.G."/>
            <person name="De Carvalho L.P.S."/>
            <person name="Shen B."/>
        </authorList>
    </citation>
    <scope>NUCLEOTIDE SEQUENCE [LARGE SCALE GENOMIC DNA]</scope>
    <source>
        <strain evidence="1 2">NPDC017990</strain>
    </source>
</reference>
<evidence type="ECO:0000313" key="1">
    <source>
        <dbReference type="EMBL" id="MFH8551506.1"/>
    </source>
</evidence>
<proteinExistence type="predicted"/>